<name>A0ACB8GF47_9SAUR</name>
<evidence type="ECO:0000313" key="2">
    <source>
        <dbReference type="Proteomes" id="UP000827872"/>
    </source>
</evidence>
<comment type="caution">
    <text evidence="1">The sequence shown here is derived from an EMBL/GenBank/DDBJ whole genome shotgun (WGS) entry which is preliminary data.</text>
</comment>
<keyword evidence="2" id="KW-1185">Reference proteome</keyword>
<reference evidence="1" key="1">
    <citation type="submission" date="2021-08" db="EMBL/GenBank/DDBJ databases">
        <title>The first chromosome-level gecko genome reveals the dynamic sex chromosomes of Neotropical dwarf geckos (Sphaerodactylidae: Sphaerodactylus).</title>
        <authorList>
            <person name="Pinto B.J."/>
            <person name="Keating S.E."/>
            <person name="Gamble T."/>
        </authorList>
    </citation>
    <scope>NUCLEOTIDE SEQUENCE</scope>
    <source>
        <strain evidence="1">TG3544</strain>
    </source>
</reference>
<accession>A0ACB8GF47</accession>
<gene>
    <name evidence="1" type="ORF">K3G42_032668</name>
</gene>
<sequence>MVAKKGNGGHLVTQIVSELGRDDLRNSLLNAWVFRHQLGGHGTGCGLWLGPDFSLTVSMDGAPDLEGQEQEEGSPFGAAALPLLGVVHFTSSFRAPPLAATQLDTHQVATRDFMVGVAVLVAAICSTGINDEKLDLGVHTHTPSLKGSGDWRKSLFAFT</sequence>
<dbReference type="Proteomes" id="UP000827872">
    <property type="component" value="Linkage Group LG01"/>
</dbReference>
<proteinExistence type="predicted"/>
<dbReference type="EMBL" id="CM037614">
    <property type="protein sequence ID" value="KAH8017804.1"/>
    <property type="molecule type" value="Genomic_DNA"/>
</dbReference>
<organism evidence="1 2">
    <name type="scientific">Sphaerodactylus townsendi</name>
    <dbReference type="NCBI Taxonomy" id="933632"/>
    <lineage>
        <taxon>Eukaryota</taxon>
        <taxon>Metazoa</taxon>
        <taxon>Chordata</taxon>
        <taxon>Craniata</taxon>
        <taxon>Vertebrata</taxon>
        <taxon>Euteleostomi</taxon>
        <taxon>Lepidosauria</taxon>
        <taxon>Squamata</taxon>
        <taxon>Bifurcata</taxon>
        <taxon>Gekkota</taxon>
        <taxon>Sphaerodactylidae</taxon>
        <taxon>Sphaerodactylus</taxon>
    </lineage>
</organism>
<protein>
    <submittedName>
        <fullName evidence="1">Uncharacterized protein</fullName>
    </submittedName>
</protein>
<evidence type="ECO:0000313" key="1">
    <source>
        <dbReference type="EMBL" id="KAH8017804.1"/>
    </source>
</evidence>